<keyword evidence="4" id="KW-0479">Metal-binding</keyword>
<evidence type="ECO:0000259" key="9">
    <source>
        <dbReference type="SMART" id="SM00607"/>
    </source>
</evidence>
<dbReference type="EMBL" id="JAWDGP010001076">
    <property type="protein sequence ID" value="KAK3795271.1"/>
    <property type="molecule type" value="Genomic_DNA"/>
</dbReference>
<comment type="caution">
    <text evidence="10">The sequence shown here is derived from an EMBL/GenBank/DDBJ whole genome shotgun (WGS) entry which is preliminary data.</text>
</comment>
<evidence type="ECO:0000256" key="7">
    <source>
        <dbReference type="ARBA" id="ARBA00023157"/>
    </source>
</evidence>
<comment type="function">
    <text evidence="1">Acts as a defensive agent. Recognizes blood group fucosylated oligosaccharides including A, B, H and Lewis B-type antigens. Does not recognize Lewis A antigen and has low affinity for monovalent haptens.</text>
</comment>
<evidence type="ECO:0000256" key="2">
    <source>
        <dbReference type="ARBA" id="ARBA00010147"/>
    </source>
</evidence>
<dbReference type="GO" id="GO:0046872">
    <property type="term" value="F:metal ion binding"/>
    <property type="evidence" value="ECO:0007669"/>
    <property type="project" value="UniProtKB-KW"/>
</dbReference>
<comment type="similarity">
    <text evidence="2">Belongs to the fucolectin family.</text>
</comment>
<keyword evidence="6" id="KW-0106">Calcium</keyword>
<comment type="subunit">
    <text evidence="3">Homotrimer.</text>
</comment>
<keyword evidence="8" id="KW-0732">Signal</keyword>
<keyword evidence="11" id="KW-1185">Reference proteome</keyword>
<keyword evidence="7" id="KW-1015">Disulfide bond</keyword>
<evidence type="ECO:0000256" key="5">
    <source>
        <dbReference type="ARBA" id="ARBA00022734"/>
    </source>
</evidence>
<feature type="domain" description="Fucolectin tachylectin-4 pentraxin-1" evidence="9">
    <location>
        <begin position="190"/>
        <end position="343"/>
    </location>
</feature>
<evidence type="ECO:0000313" key="10">
    <source>
        <dbReference type="EMBL" id="KAK3795271.1"/>
    </source>
</evidence>
<evidence type="ECO:0000256" key="3">
    <source>
        <dbReference type="ARBA" id="ARBA00011233"/>
    </source>
</evidence>
<dbReference type="InterPro" id="IPR051941">
    <property type="entry name" value="BG_Antigen-Binding_Lectin"/>
</dbReference>
<organism evidence="10 11">
    <name type="scientific">Elysia crispata</name>
    <name type="common">lettuce slug</name>
    <dbReference type="NCBI Taxonomy" id="231223"/>
    <lineage>
        <taxon>Eukaryota</taxon>
        <taxon>Metazoa</taxon>
        <taxon>Spiralia</taxon>
        <taxon>Lophotrochozoa</taxon>
        <taxon>Mollusca</taxon>
        <taxon>Gastropoda</taxon>
        <taxon>Heterobranchia</taxon>
        <taxon>Euthyneura</taxon>
        <taxon>Panpulmonata</taxon>
        <taxon>Sacoglossa</taxon>
        <taxon>Placobranchoidea</taxon>
        <taxon>Plakobranchidae</taxon>
        <taxon>Elysia</taxon>
    </lineage>
</organism>
<evidence type="ECO:0000256" key="8">
    <source>
        <dbReference type="SAM" id="SignalP"/>
    </source>
</evidence>
<feature type="chain" id="PRO_5041983625" description="Fucolectin tachylectin-4 pentraxin-1 domain-containing protein" evidence="8">
    <location>
        <begin position="16"/>
        <end position="349"/>
    </location>
</feature>
<dbReference type="AlphaFoldDB" id="A0AAE1E5R5"/>
<proteinExistence type="inferred from homology"/>
<sequence>MCLFDVLGLTPLVLAYTVTVFSISVSSGQTSCSKGWFGPTCQYQCHCAGSAPCDKHNGSCSSDCHQDWFGPACQYARMGFTVNGNFNSSLLTDNTDTTCNRENLRSVTVTLDTPIPLTWLRVVVSDAVDFNTVKISYRSKSSHTQCPESNFVEINKVTADFSCPTEYPVTNVTLSGLGNSLLCSLYINAGRNVALKQPAKQSSLYKDKKINKDAFVAQNAVDGQIPKNSKSSSQLTCTHTISGKRSWWQVNFTNHVEITRFVIENRRDCCQWRLNNFSLTVFPPNGSNTSQTFRDPGKNQTRYTIVPSPRISFPVKHVNITEGFNRERILTLCEVFIFGGKLNVFLTRL</sequence>
<dbReference type="PANTHER" id="PTHR45713">
    <property type="entry name" value="FTP DOMAIN-CONTAINING PROTEIN"/>
    <property type="match status" value="1"/>
</dbReference>
<accession>A0AAE1E5R5</accession>
<dbReference type="InterPro" id="IPR006585">
    <property type="entry name" value="FTP1"/>
</dbReference>
<dbReference type="GO" id="GO:0001868">
    <property type="term" value="P:regulation of complement activation, lectin pathway"/>
    <property type="evidence" value="ECO:0007669"/>
    <property type="project" value="UniProtKB-ARBA"/>
</dbReference>
<dbReference type="Proteomes" id="UP001283361">
    <property type="component" value="Unassembled WGS sequence"/>
</dbReference>
<feature type="signal peptide" evidence="8">
    <location>
        <begin position="1"/>
        <end position="15"/>
    </location>
</feature>
<dbReference type="SUPFAM" id="SSF49785">
    <property type="entry name" value="Galactose-binding domain-like"/>
    <property type="match status" value="1"/>
</dbReference>
<evidence type="ECO:0000256" key="1">
    <source>
        <dbReference type="ARBA" id="ARBA00002219"/>
    </source>
</evidence>
<dbReference type="Pfam" id="PF22633">
    <property type="entry name" value="F5_F8_type_C_2"/>
    <property type="match status" value="1"/>
</dbReference>
<dbReference type="InterPro" id="IPR008979">
    <property type="entry name" value="Galactose-bd-like_sf"/>
</dbReference>
<name>A0AAE1E5R5_9GAST</name>
<dbReference type="Gene3D" id="2.170.300.10">
    <property type="entry name" value="Tie2 ligand-binding domain superfamily"/>
    <property type="match status" value="1"/>
</dbReference>
<dbReference type="PANTHER" id="PTHR45713:SF15">
    <property type="entry name" value="F5_8 TYPE C DOMAIN-CONTAINING PROTEIN"/>
    <property type="match status" value="1"/>
</dbReference>
<keyword evidence="5" id="KW-0430">Lectin</keyword>
<dbReference type="GO" id="GO:0010185">
    <property type="term" value="P:regulation of cellular defense response"/>
    <property type="evidence" value="ECO:0007669"/>
    <property type="project" value="UniProtKB-ARBA"/>
</dbReference>
<reference evidence="10" key="1">
    <citation type="journal article" date="2023" name="G3 (Bethesda)">
        <title>A reference genome for the long-term kleptoplast-retaining sea slug Elysia crispata morphotype clarki.</title>
        <authorList>
            <person name="Eastman K.E."/>
            <person name="Pendleton A.L."/>
            <person name="Shaikh M.A."/>
            <person name="Suttiyut T."/>
            <person name="Ogas R."/>
            <person name="Tomko P."/>
            <person name="Gavelis G."/>
            <person name="Widhalm J.R."/>
            <person name="Wisecaver J.H."/>
        </authorList>
    </citation>
    <scope>NUCLEOTIDE SEQUENCE</scope>
    <source>
        <strain evidence="10">ECLA1</strain>
    </source>
</reference>
<dbReference type="SMART" id="SM00607">
    <property type="entry name" value="FTP"/>
    <property type="match status" value="1"/>
</dbReference>
<dbReference type="Gene3D" id="2.60.120.260">
    <property type="entry name" value="Galactose-binding domain-like"/>
    <property type="match status" value="1"/>
</dbReference>
<evidence type="ECO:0000313" key="11">
    <source>
        <dbReference type="Proteomes" id="UP001283361"/>
    </source>
</evidence>
<evidence type="ECO:0000256" key="6">
    <source>
        <dbReference type="ARBA" id="ARBA00022837"/>
    </source>
</evidence>
<dbReference type="GO" id="GO:0042806">
    <property type="term" value="F:fucose binding"/>
    <property type="evidence" value="ECO:0007669"/>
    <property type="project" value="UniProtKB-ARBA"/>
</dbReference>
<evidence type="ECO:0000256" key="4">
    <source>
        <dbReference type="ARBA" id="ARBA00022723"/>
    </source>
</evidence>
<gene>
    <name evidence="10" type="ORF">RRG08_055833</name>
</gene>
<protein>
    <recommendedName>
        <fullName evidence="9">Fucolectin tachylectin-4 pentraxin-1 domain-containing protein</fullName>
    </recommendedName>
</protein>